<evidence type="ECO:0000256" key="1">
    <source>
        <dbReference type="SAM" id="MobiDB-lite"/>
    </source>
</evidence>
<proteinExistence type="predicted"/>
<feature type="compositionally biased region" description="Basic residues" evidence="1">
    <location>
        <begin position="82"/>
        <end position="92"/>
    </location>
</feature>
<name>A0A3P6TZW3_DIBLA</name>
<gene>
    <name evidence="2" type="ORF">DILT_LOCUS4195</name>
</gene>
<feature type="region of interest" description="Disordered" evidence="1">
    <location>
        <begin position="80"/>
        <end position="104"/>
    </location>
</feature>
<reference evidence="2 3" key="1">
    <citation type="submission" date="2018-11" db="EMBL/GenBank/DDBJ databases">
        <authorList>
            <consortium name="Pathogen Informatics"/>
        </authorList>
    </citation>
    <scope>NUCLEOTIDE SEQUENCE [LARGE SCALE GENOMIC DNA]</scope>
</reference>
<dbReference type="AlphaFoldDB" id="A0A3P6TZW3"/>
<accession>A0A3P6TZW3</accession>
<dbReference type="Proteomes" id="UP000281553">
    <property type="component" value="Unassembled WGS sequence"/>
</dbReference>
<keyword evidence="3" id="KW-1185">Reference proteome</keyword>
<sequence>MEHKRVVRKGDPNSQIATHTLEEGHKFDFSKTRIMTRAANKTGRELPEAWVSDSDSINRPVNIPPYYFAFRAHNQVLAQTRRVSRQGHKTRYQGRAQARHEETA</sequence>
<organism evidence="2 3">
    <name type="scientific">Dibothriocephalus latus</name>
    <name type="common">Fish tapeworm</name>
    <name type="synonym">Diphyllobothrium latum</name>
    <dbReference type="NCBI Taxonomy" id="60516"/>
    <lineage>
        <taxon>Eukaryota</taxon>
        <taxon>Metazoa</taxon>
        <taxon>Spiralia</taxon>
        <taxon>Lophotrochozoa</taxon>
        <taxon>Platyhelminthes</taxon>
        <taxon>Cestoda</taxon>
        <taxon>Eucestoda</taxon>
        <taxon>Diphyllobothriidea</taxon>
        <taxon>Diphyllobothriidae</taxon>
        <taxon>Dibothriocephalus</taxon>
    </lineage>
</organism>
<evidence type="ECO:0000313" key="3">
    <source>
        <dbReference type="Proteomes" id="UP000281553"/>
    </source>
</evidence>
<dbReference type="EMBL" id="UYRU01045003">
    <property type="protein sequence ID" value="VDK88353.1"/>
    <property type="molecule type" value="Genomic_DNA"/>
</dbReference>
<protein>
    <submittedName>
        <fullName evidence="2">Uncharacterized protein</fullName>
    </submittedName>
</protein>
<evidence type="ECO:0000313" key="2">
    <source>
        <dbReference type="EMBL" id="VDK88353.1"/>
    </source>
</evidence>